<keyword evidence="3" id="KW-0732">Signal</keyword>
<dbReference type="Gene3D" id="2.60.40.1180">
    <property type="entry name" value="Golgi alpha-mannosidase II"/>
    <property type="match status" value="1"/>
</dbReference>
<comment type="cofactor">
    <cofactor evidence="1">
        <name>Ca(2+)</name>
        <dbReference type="ChEBI" id="CHEBI:29108"/>
    </cofactor>
</comment>
<dbReference type="GO" id="GO:0046872">
    <property type="term" value="F:metal ion binding"/>
    <property type="evidence" value="ECO:0007669"/>
    <property type="project" value="UniProtKB-KW"/>
</dbReference>
<proteinExistence type="predicted"/>
<dbReference type="InterPro" id="IPR017853">
    <property type="entry name" value="GH"/>
</dbReference>
<name>X1TH84_9ZZZZ</name>
<dbReference type="EMBL" id="BARW01010693">
    <property type="protein sequence ID" value="GAI79399.1"/>
    <property type="molecule type" value="Genomic_DNA"/>
</dbReference>
<organism evidence="5">
    <name type="scientific">marine sediment metagenome</name>
    <dbReference type="NCBI Taxonomy" id="412755"/>
    <lineage>
        <taxon>unclassified sequences</taxon>
        <taxon>metagenomes</taxon>
        <taxon>ecological metagenomes</taxon>
    </lineage>
</organism>
<dbReference type="Pfam" id="PF00128">
    <property type="entry name" value="Alpha-amylase"/>
    <property type="match status" value="1"/>
</dbReference>
<comment type="caution">
    <text evidence="5">The sequence shown here is derived from an EMBL/GenBank/DDBJ whole genome shotgun (WGS) entry which is preliminary data.</text>
</comment>
<evidence type="ECO:0000259" key="4">
    <source>
        <dbReference type="Pfam" id="PF00128"/>
    </source>
</evidence>
<evidence type="ECO:0000256" key="2">
    <source>
        <dbReference type="ARBA" id="ARBA00022723"/>
    </source>
</evidence>
<evidence type="ECO:0000313" key="5">
    <source>
        <dbReference type="EMBL" id="GAI79399.1"/>
    </source>
</evidence>
<feature type="non-terminal residue" evidence="5">
    <location>
        <position position="1"/>
    </location>
</feature>
<dbReference type="InterPro" id="IPR006047">
    <property type="entry name" value="GH13_cat_dom"/>
</dbReference>
<dbReference type="SUPFAM" id="SSF51011">
    <property type="entry name" value="Glycosyl hydrolase domain"/>
    <property type="match status" value="1"/>
</dbReference>
<feature type="domain" description="Glycosyl hydrolase family 13 catalytic" evidence="4">
    <location>
        <begin position="2"/>
        <end position="46"/>
    </location>
</feature>
<dbReference type="SUPFAM" id="SSF51445">
    <property type="entry name" value="(Trans)glycosidases"/>
    <property type="match status" value="1"/>
</dbReference>
<sequence>DHDMPRLLHVASGDLERLKLALALIFTARGVPRIYYGTEQGYSGGEDPENREIMTSWNQGHEIYRWIRKLCDIRNAHVALRRGVQHEMWCDDLVYAYSRVGDGEEVIAILNNSPDPQRRKIQLREESHIQRGEELTNLLGASDTVIVEPFSGKKAIEVLLKPKEAKVYARC</sequence>
<dbReference type="GO" id="GO:0005975">
    <property type="term" value="P:carbohydrate metabolic process"/>
    <property type="evidence" value="ECO:0007669"/>
    <property type="project" value="InterPro"/>
</dbReference>
<dbReference type="PANTHER" id="PTHR10357:SF215">
    <property type="entry name" value="ALPHA-AMYLASE 1"/>
    <property type="match status" value="1"/>
</dbReference>
<dbReference type="InterPro" id="IPR013780">
    <property type="entry name" value="Glyco_hydro_b"/>
</dbReference>
<evidence type="ECO:0000256" key="3">
    <source>
        <dbReference type="ARBA" id="ARBA00022729"/>
    </source>
</evidence>
<reference evidence="5" key="1">
    <citation type="journal article" date="2014" name="Front. Microbiol.">
        <title>High frequency of phylogenetically diverse reductive dehalogenase-homologous genes in deep subseafloor sedimentary metagenomes.</title>
        <authorList>
            <person name="Kawai M."/>
            <person name="Futagami T."/>
            <person name="Toyoda A."/>
            <person name="Takaki Y."/>
            <person name="Nishi S."/>
            <person name="Hori S."/>
            <person name="Arai W."/>
            <person name="Tsubouchi T."/>
            <person name="Morono Y."/>
            <person name="Uchiyama I."/>
            <person name="Ito T."/>
            <person name="Fujiyama A."/>
            <person name="Inagaki F."/>
            <person name="Takami H."/>
        </authorList>
    </citation>
    <scope>NUCLEOTIDE SEQUENCE</scope>
    <source>
        <strain evidence="5">Expedition CK06-06</strain>
    </source>
</reference>
<evidence type="ECO:0000256" key="1">
    <source>
        <dbReference type="ARBA" id="ARBA00001913"/>
    </source>
</evidence>
<gene>
    <name evidence="5" type="ORF">S12H4_20944</name>
</gene>
<dbReference type="Gene3D" id="3.20.20.80">
    <property type="entry name" value="Glycosidases"/>
    <property type="match status" value="1"/>
</dbReference>
<protein>
    <recommendedName>
        <fullName evidence="4">Glycosyl hydrolase family 13 catalytic domain-containing protein</fullName>
    </recommendedName>
</protein>
<dbReference type="PANTHER" id="PTHR10357">
    <property type="entry name" value="ALPHA-AMYLASE FAMILY MEMBER"/>
    <property type="match status" value="1"/>
</dbReference>
<dbReference type="AlphaFoldDB" id="X1TH84"/>
<accession>X1TH84</accession>
<keyword evidence="2" id="KW-0479">Metal-binding</keyword>